<dbReference type="InterPro" id="IPR011862">
    <property type="entry name" value="Phos-bd"/>
</dbReference>
<dbReference type="Gene3D" id="3.40.190.10">
    <property type="entry name" value="Periplasmic binding protein-like II"/>
    <property type="match status" value="4"/>
</dbReference>
<evidence type="ECO:0000256" key="1">
    <source>
        <dbReference type="ARBA" id="ARBA00022448"/>
    </source>
</evidence>
<evidence type="ECO:0000313" key="6">
    <source>
        <dbReference type="Proteomes" id="UP001208689"/>
    </source>
</evidence>
<dbReference type="CDD" id="cd13653">
    <property type="entry name" value="PBP2_phosphate_like_1"/>
    <property type="match status" value="2"/>
</dbReference>
<reference evidence="5" key="1">
    <citation type="submission" date="2022-09" db="EMBL/GenBank/DDBJ databases">
        <title>Actin cytoskeleton and complex cell architecture in an #Asgard archaeon.</title>
        <authorList>
            <person name="Ponce Toledo R.I."/>
            <person name="Schleper C."/>
            <person name="Rodrigues Oliveira T."/>
            <person name="Wollweber F."/>
            <person name="Xu J."/>
            <person name="Rittmann S."/>
            <person name="Klingl A."/>
            <person name="Pilhofer M."/>
        </authorList>
    </citation>
    <scope>NUCLEOTIDE SEQUENCE</scope>
    <source>
        <strain evidence="5">B-35</strain>
    </source>
</reference>
<keyword evidence="2" id="KW-0732">Signal</keyword>
<keyword evidence="3" id="KW-1133">Transmembrane helix</keyword>
<accession>A0ABY6HWN9</accession>
<dbReference type="InterPro" id="IPR050811">
    <property type="entry name" value="Phosphate_ABC_transporter"/>
</dbReference>
<evidence type="ECO:0000256" key="3">
    <source>
        <dbReference type="SAM" id="Phobius"/>
    </source>
</evidence>
<gene>
    <name evidence="5" type="ORF">NEF87_004063</name>
</gene>
<dbReference type="EMBL" id="CP104013">
    <property type="protein sequence ID" value="UYP47778.1"/>
    <property type="molecule type" value="Genomic_DNA"/>
</dbReference>
<proteinExistence type="predicted"/>
<dbReference type="NCBIfam" id="TIGR02136">
    <property type="entry name" value="ptsS_2"/>
    <property type="match status" value="2"/>
</dbReference>
<dbReference type="Proteomes" id="UP001208689">
    <property type="component" value="Chromosome"/>
</dbReference>
<dbReference type="SUPFAM" id="SSF53850">
    <property type="entry name" value="Periplasmic binding protein-like II"/>
    <property type="match status" value="2"/>
</dbReference>
<evidence type="ECO:0000256" key="2">
    <source>
        <dbReference type="ARBA" id="ARBA00022729"/>
    </source>
</evidence>
<dbReference type="PANTHER" id="PTHR30570">
    <property type="entry name" value="PERIPLASMIC PHOSPHATE BINDING COMPONENT OF PHOSPHATE ABC TRANSPORTER"/>
    <property type="match status" value="1"/>
</dbReference>
<dbReference type="InterPro" id="IPR024370">
    <property type="entry name" value="PBP_domain"/>
</dbReference>
<keyword evidence="3" id="KW-0472">Membrane</keyword>
<sequence length="616" mass="64652">MKRKNIVFMTTLMLVLMMVGSIDTGRAQTTPLISDTQSLVVDGSTTVQPIASKAAEVFMTYFPGYTITVKGTGSGTGIASLIAGTCDIAMASRSIKSSEITSLETAGGSSVEHVLAADGIGIIVHPDNPLTGLTMDELHDIFNGSISNWNEVGDGSHSGEITVVNRETTSGTYGFFKDTVLDDDTFREDAQIVEKNSNGAVHDAVASIPSAIGYVGLGYIDEDVQNMELDGVAASTATVADETYSIARNLYFYTNGTPAEDSFAALFIQFIMSPIGQAIVEGEKFVPVAEVGLIPGNGFSGSIVVDGSTTVQPIVSKSAEIFMGMYDGFTITVKGTGSGTGIASLIAGTCDIAMASRSIKSSEITSLETAGGSSVEHILAADGIGIIVHPDNPLTGLTMDELHDIFNGSISNWNEVGDGSHSGEITVVNRETTSGTYGFFKDTVLEDDTFREDAQIVEKNSNGAVHDAVASIPSAIGYVGLGYIDDDVQNMELDGVAASSATVADETYSIARNLYFYTNGTPAEDSLAALFIQFIMSPIGQAIVEGEKFVAVAEVGLIPTIPEEGTTTTKTDTETDTDTGLETIDVSNIPGFTPYFLVAIASITVGGLMFRKRSLK</sequence>
<evidence type="ECO:0000259" key="4">
    <source>
        <dbReference type="Pfam" id="PF12849"/>
    </source>
</evidence>
<feature type="domain" description="PBP" evidence="4">
    <location>
        <begin position="35"/>
        <end position="273"/>
    </location>
</feature>
<keyword evidence="1" id="KW-0813">Transport</keyword>
<evidence type="ECO:0000313" key="5">
    <source>
        <dbReference type="EMBL" id="UYP47778.1"/>
    </source>
</evidence>
<dbReference type="Pfam" id="PF12849">
    <property type="entry name" value="PBP_like_2"/>
    <property type="match status" value="2"/>
</dbReference>
<dbReference type="PANTHER" id="PTHR30570:SF1">
    <property type="entry name" value="PHOSPHATE-BINDING PROTEIN PSTS"/>
    <property type="match status" value="1"/>
</dbReference>
<feature type="transmembrane region" description="Helical" evidence="3">
    <location>
        <begin position="592"/>
        <end position="610"/>
    </location>
</feature>
<protein>
    <recommendedName>
        <fullName evidence="4">PBP domain-containing protein</fullName>
    </recommendedName>
</protein>
<name>A0ABY6HWN9_9ARCH</name>
<keyword evidence="6" id="KW-1185">Reference proteome</keyword>
<keyword evidence="3" id="KW-0812">Transmembrane</keyword>
<organism evidence="5 6">
    <name type="scientific">Candidatus Lokiarchaeum ossiferum</name>
    <dbReference type="NCBI Taxonomy" id="2951803"/>
    <lineage>
        <taxon>Archaea</taxon>
        <taxon>Promethearchaeati</taxon>
        <taxon>Promethearchaeota</taxon>
        <taxon>Promethearchaeia</taxon>
        <taxon>Promethearchaeales</taxon>
        <taxon>Promethearchaeaceae</taxon>
        <taxon>Candidatus Lokiarchaeum</taxon>
    </lineage>
</organism>
<feature type="domain" description="PBP" evidence="4">
    <location>
        <begin position="300"/>
        <end position="537"/>
    </location>
</feature>